<keyword evidence="5 12" id="KW-0732">Signal</keyword>
<dbReference type="InterPro" id="IPR012910">
    <property type="entry name" value="Plug_dom"/>
</dbReference>
<sequence length="643" mass="69672">MPYVPPAPRLLAATGLPLIAALAMPAAARAQVAPEPAPATTPAGVTAVTLDPVVISGGFSPVEADAYGRAATVVTAEELEQRGTATVQDALRGLPGVSITATGVSAGSIRIRGGNPNHTLVLIDGVNAAGGDQPYTFSGLDLTDVERIEVLRGPQSVYYGSAAASGVVNIITRKADRTGGRAMIEGGNGAAGALSYATVTDRLRMQVDAGYREDRSSDVSKGDPGDRDGLRRATLAFSGDWQATDDLKLGFATRHAEERYWYDATNFAATSARDYLRDVDYWADRRERINTVWGELATLDGRLTHRLSWQETRTEVDSHDDFPVDSEGRREALKYRATYGLDAAVADARQTVALAYDHIKDRASGGSDWNLDTDSVALEYRGAFDNGLDVQLGLRRDDNSTVADQTTWAAGLSWQIAGTPYRLHASAGTGVVNPQYYQLLGGYGTVGNPDLVPETNRSVDLGLEYRLPDGRGLIDVTWFRDRLENAIDYSRVPLPDGSNYFNIDGTSRREGVEVAAQYEVTDALSLRGAYTYLDARNPDDSPATRRPRHELGLTATLKTFGGRGWVSADLRHVADMTSEQYWGTYANARMPDFTVVNMAASFDLTDSARLTGRINNLFDAEYQEAWGYTAPGRAAWIGIEQRF</sequence>
<dbReference type="Gene3D" id="2.170.130.10">
    <property type="entry name" value="TonB-dependent receptor, plug domain"/>
    <property type="match status" value="1"/>
</dbReference>
<keyword evidence="4 10" id="KW-0812">Transmembrane</keyword>
<keyword evidence="2 10" id="KW-0813">Transport</keyword>
<keyword evidence="8 10" id="KW-0472">Membrane</keyword>
<name>A0ABV6T0R2_9RHOB</name>
<evidence type="ECO:0000256" key="1">
    <source>
        <dbReference type="ARBA" id="ARBA00004571"/>
    </source>
</evidence>
<keyword evidence="6" id="KW-0406">Ion transport</keyword>
<dbReference type="InterPro" id="IPR039426">
    <property type="entry name" value="TonB-dep_rcpt-like"/>
</dbReference>
<dbReference type="InterPro" id="IPR037066">
    <property type="entry name" value="Plug_dom_sf"/>
</dbReference>
<evidence type="ECO:0000259" key="14">
    <source>
        <dbReference type="Pfam" id="PF07715"/>
    </source>
</evidence>
<keyword evidence="9 10" id="KW-0998">Cell outer membrane</keyword>
<feature type="domain" description="TonB-dependent receptor plug" evidence="14">
    <location>
        <begin position="69"/>
        <end position="167"/>
    </location>
</feature>
<dbReference type="InterPro" id="IPR000531">
    <property type="entry name" value="Beta-barrel_TonB"/>
</dbReference>
<evidence type="ECO:0000256" key="4">
    <source>
        <dbReference type="ARBA" id="ARBA00022692"/>
    </source>
</evidence>
<keyword evidence="16" id="KW-1185">Reference proteome</keyword>
<feature type="chain" id="PRO_5047105970" evidence="12">
    <location>
        <begin position="31"/>
        <end position="643"/>
    </location>
</feature>
<reference evidence="15 16" key="1">
    <citation type="submission" date="2024-09" db="EMBL/GenBank/DDBJ databases">
        <authorList>
            <person name="Sun Q."/>
            <person name="Mori K."/>
        </authorList>
    </citation>
    <scope>NUCLEOTIDE SEQUENCE [LARGE SCALE GENOMIC DNA]</scope>
    <source>
        <strain evidence="15 16">KCTC 42086</strain>
    </source>
</reference>
<dbReference type="Gene3D" id="2.40.170.20">
    <property type="entry name" value="TonB-dependent receptor, beta-barrel domain"/>
    <property type="match status" value="1"/>
</dbReference>
<dbReference type="CDD" id="cd01347">
    <property type="entry name" value="ligand_gated_channel"/>
    <property type="match status" value="1"/>
</dbReference>
<evidence type="ECO:0000256" key="12">
    <source>
        <dbReference type="SAM" id="SignalP"/>
    </source>
</evidence>
<keyword evidence="3 10" id="KW-1134">Transmembrane beta strand</keyword>
<protein>
    <submittedName>
        <fullName evidence="15">TonB-dependent receptor plug domain-containing protein</fullName>
    </submittedName>
</protein>
<evidence type="ECO:0000256" key="3">
    <source>
        <dbReference type="ARBA" id="ARBA00022452"/>
    </source>
</evidence>
<comment type="caution">
    <text evidence="15">The sequence shown here is derived from an EMBL/GenBank/DDBJ whole genome shotgun (WGS) entry which is preliminary data.</text>
</comment>
<evidence type="ECO:0000259" key="13">
    <source>
        <dbReference type="Pfam" id="PF00593"/>
    </source>
</evidence>
<keyword evidence="15" id="KW-0675">Receptor</keyword>
<gene>
    <name evidence="15" type="ORF">ACFHYO_01690</name>
</gene>
<dbReference type="RefSeq" id="WP_394317907.1">
    <property type="nucleotide sequence ID" value="NZ_JBHMQU010000009.1"/>
</dbReference>
<evidence type="ECO:0000256" key="7">
    <source>
        <dbReference type="ARBA" id="ARBA00023077"/>
    </source>
</evidence>
<feature type="domain" description="TonB-dependent receptor-like beta-barrel" evidence="13">
    <location>
        <begin position="194"/>
        <end position="617"/>
    </location>
</feature>
<organism evidence="15 16">
    <name type="scientific">Paracoccus panacisoli</name>
    <dbReference type="NCBI Taxonomy" id="1510163"/>
    <lineage>
        <taxon>Bacteria</taxon>
        <taxon>Pseudomonadati</taxon>
        <taxon>Pseudomonadota</taxon>
        <taxon>Alphaproteobacteria</taxon>
        <taxon>Rhodobacterales</taxon>
        <taxon>Paracoccaceae</taxon>
        <taxon>Paracoccus</taxon>
    </lineage>
</organism>
<evidence type="ECO:0000256" key="9">
    <source>
        <dbReference type="ARBA" id="ARBA00023237"/>
    </source>
</evidence>
<proteinExistence type="inferred from homology"/>
<keyword evidence="7 11" id="KW-0798">TonB box</keyword>
<dbReference type="PANTHER" id="PTHR30069:SF53">
    <property type="entry name" value="COLICIN I RECEPTOR-RELATED"/>
    <property type="match status" value="1"/>
</dbReference>
<accession>A0ABV6T0R2</accession>
<evidence type="ECO:0000256" key="5">
    <source>
        <dbReference type="ARBA" id="ARBA00022729"/>
    </source>
</evidence>
<comment type="similarity">
    <text evidence="10 11">Belongs to the TonB-dependent receptor family.</text>
</comment>
<comment type="subcellular location">
    <subcellularLocation>
        <location evidence="1 10">Cell outer membrane</location>
        <topology evidence="1 10">Multi-pass membrane protein</topology>
    </subcellularLocation>
</comment>
<evidence type="ECO:0000256" key="2">
    <source>
        <dbReference type="ARBA" id="ARBA00022448"/>
    </source>
</evidence>
<evidence type="ECO:0000256" key="8">
    <source>
        <dbReference type="ARBA" id="ARBA00023136"/>
    </source>
</evidence>
<dbReference type="InterPro" id="IPR036942">
    <property type="entry name" value="Beta-barrel_TonB_sf"/>
</dbReference>
<dbReference type="PANTHER" id="PTHR30069">
    <property type="entry name" value="TONB-DEPENDENT OUTER MEMBRANE RECEPTOR"/>
    <property type="match status" value="1"/>
</dbReference>
<dbReference type="EMBL" id="JBHMQU010000009">
    <property type="protein sequence ID" value="MFC0810826.1"/>
    <property type="molecule type" value="Genomic_DNA"/>
</dbReference>
<evidence type="ECO:0000256" key="11">
    <source>
        <dbReference type="RuleBase" id="RU003357"/>
    </source>
</evidence>
<dbReference type="Pfam" id="PF00593">
    <property type="entry name" value="TonB_dep_Rec_b-barrel"/>
    <property type="match status" value="1"/>
</dbReference>
<evidence type="ECO:0000256" key="10">
    <source>
        <dbReference type="PROSITE-ProRule" id="PRU01360"/>
    </source>
</evidence>
<evidence type="ECO:0000313" key="16">
    <source>
        <dbReference type="Proteomes" id="UP001589920"/>
    </source>
</evidence>
<dbReference type="PROSITE" id="PS52016">
    <property type="entry name" value="TONB_DEPENDENT_REC_3"/>
    <property type="match status" value="1"/>
</dbReference>
<dbReference type="SUPFAM" id="SSF56935">
    <property type="entry name" value="Porins"/>
    <property type="match status" value="1"/>
</dbReference>
<feature type="signal peptide" evidence="12">
    <location>
        <begin position="1"/>
        <end position="30"/>
    </location>
</feature>
<dbReference type="Pfam" id="PF07715">
    <property type="entry name" value="Plug"/>
    <property type="match status" value="1"/>
</dbReference>
<evidence type="ECO:0000313" key="15">
    <source>
        <dbReference type="EMBL" id="MFC0810826.1"/>
    </source>
</evidence>
<dbReference type="Proteomes" id="UP001589920">
    <property type="component" value="Unassembled WGS sequence"/>
</dbReference>
<evidence type="ECO:0000256" key="6">
    <source>
        <dbReference type="ARBA" id="ARBA00023065"/>
    </source>
</evidence>